<proteinExistence type="predicted"/>
<evidence type="ECO:0000313" key="2">
    <source>
        <dbReference type="Proteomes" id="UP000244488"/>
    </source>
</evidence>
<name>A0A2T6IEX1_TOXGO</name>
<dbReference type="VEuPathDB" id="ToxoDB:TGBR9_384790"/>
<dbReference type="Proteomes" id="UP000244488">
    <property type="component" value="Unassembled WGS sequence"/>
</dbReference>
<comment type="caution">
    <text evidence="1">The sequence shown here is derived from an EMBL/GenBank/DDBJ whole genome shotgun (WGS) entry which is preliminary data.</text>
</comment>
<reference evidence="1 2" key="1">
    <citation type="journal article" date="2016" name="Nat. Commun.">
        <title>Local admixture of amplified and diversified secreted pathogenesis determinants shapes mosaic Toxoplasma gondii genomes.</title>
        <authorList>
            <person name="Lorenzi H."/>
            <person name="Khan A."/>
            <person name="Behnke M.S."/>
            <person name="Namasivayam S."/>
            <person name="Swapna L.S."/>
            <person name="Hadjithomas M."/>
            <person name="Karamycheva S."/>
            <person name="Pinney D."/>
            <person name="Brunk B.P."/>
            <person name="Ajioka J.W."/>
            <person name="Ajzenberg D."/>
            <person name="Boothroyd J.C."/>
            <person name="Boyle J.P."/>
            <person name="Darde M.L."/>
            <person name="Diaz-Miranda M.A."/>
            <person name="Dubey J.P."/>
            <person name="Fritz H.M."/>
            <person name="Gennari S.M."/>
            <person name="Gregory B.D."/>
            <person name="Kim K."/>
            <person name="Saeij J.P."/>
            <person name="Su C."/>
            <person name="White M.W."/>
            <person name="Zhu X.Q."/>
            <person name="Howe D.K."/>
            <person name="Rosenthal B.M."/>
            <person name="Grigg M.E."/>
            <person name="Parkinson J."/>
            <person name="Liu L."/>
            <person name="Kissinger J.C."/>
            <person name="Roos D.S."/>
            <person name="Sibley L.D."/>
        </authorList>
    </citation>
    <scope>NUCLEOTIDE SEQUENCE [LARGE SCALE GENOMIC DNA]</scope>
    <source>
        <strain evidence="1 2">TgCATBr9</strain>
    </source>
</reference>
<organism evidence="1 2">
    <name type="scientific">Toxoplasma gondii TgCATBr9</name>
    <dbReference type="NCBI Taxonomy" id="943120"/>
    <lineage>
        <taxon>Eukaryota</taxon>
        <taxon>Sar</taxon>
        <taxon>Alveolata</taxon>
        <taxon>Apicomplexa</taxon>
        <taxon>Conoidasida</taxon>
        <taxon>Coccidia</taxon>
        <taxon>Eucoccidiorida</taxon>
        <taxon>Eimeriorina</taxon>
        <taxon>Sarcocystidae</taxon>
        <taxon>Toxoplasma</taxon>
    </lineage>
</organism>
<accession>A0A2T6IEX1</accession>
<gene>
    <name evidence="1" type="ORF">TGBR9_384790</name>
</gene>
<evidence type="ECO:0000313" key="1">
    <source>
        <dbReference type="EMBL" id="PUA83896.1"/>
    </source>
</evidence>
<protein>
    <submittedName>
        <fullName evidence="1">Uncharacterized protein</fullName>
    </submittedName>
</protein>
<dbReference type="EMBL" id="AFHV02003415">
    <property type="protein sequence ID" value="PUA83896.1"/>
    <property type="molecule type" value="Genomic_DNA"/>
</dbReference>
<dbReference type="AlphaFoldDB" id="A0A2T6IEX1"/>
<sequence length="84" mass="9603">MPPGGKRFFPFVHQRLPFASSRLRVRIQVPRRDRYAVVLLNADGLDLRLRGSVTFLNPDAQQLSAEQLHLPDTVFGLMILYLVT</sequence>